<proteinExistence type="predicted"/>
<dbReference type="AlphaFoldDB" id="A0A2T5Q2I5"/>
<protein>
    <recommendedName>
        <fullName evidence="3">Phage protein</fullName>
    </recommendedName>
</protein>
<name>A0A2T5Q2I5_LIMRT</name>
<reference evidence="2" key="1">
    <citation type="submission" date="2018-04" db="EMBL/GenBank/DDBJ databases">
        <title>Draft Genome Sequences of 10 Lactobacillus Species from 22 Commercial Probiotic Products.</title>
        <authorList>
            <person name="Gangiredla J."/>
            <person name="Barnaba T.J."/>
            <person name="Mammel M.K."/>
            <person name="Lacher D.W."/>
            <person name="Elkins C.A."/>
            <person name="Lampel K.A."/>
            <person name="Whitehouse C.A."/>
            <person name="Tartera C."/>
        </authorList>
    </citation>
    <scope>NUCLEOTIDE SEQUENCE [LARGE SCALE GENOMIC DNA]</scope>
    <source>
        <strain evidence="2">DS12_10</strain>
    </source>
</reference>
<dbReference type="EMBL" id="QAZN01000014">
    <property type="protein sequence ID" value="PTV03473.1"/>
    <property type="molecule type" value="Genomic_DNA"/>
</dbReference>
<organism evidence="1 2">
    <name type="scientific">Limosilactobacillus reuteri</name>
    <name type="common">Lactobacillus reuteri</name>
    <dbReference type="NCBI Taxonomy" id="1598"/>
    <lineage>
        <taxon>Bacteria</taxon>
        <taxon>Bacillati</taxon>
        <taxon>Bacillota</taxon>
        <taxon>Bacilli</taxon>
        <taxon>Lactobacillales</taxon>
        <taxon>Lactobacillaceae</taxon>
        <taxon>Limosilactobacillus</taxon>
    </lineage>
</organism>
<accession>A0A2T5Q2I5</accession>
<dbReference type="Proteomes" id="UP000244083">
    <property type="component" value="Unassembled WGS sequence"/>
</dbReference>
<comment type="caution">
    <text evidence="1">The sequence shown here is derived from an EMBL/GenBank/DDBJ whole genome shotgun (WGS) entry which is preliminary data.</text>
</comment>
<sequence length="86" mass="9680">MASNRLEDLNDLLFNELVRLDQDDIKPEELNHEIERAKAMSAVGNTIISNANTVLKAAEIYDKRLDSNMALPHMIGLDDNSKQEAK</sequence>
<evidence type="ECO:0000313" key="2">
    <source>
        <dbReference type="Proteomes" id="UP000244083"/>
    </source>
</evidence>
<gene>
    <name evidence="1" type="ORF">DB325_07635</name>
</gene>
<dbReference type="RefSeq" id="WP_107721848.1">
    <property type="nucleotide sequence ID" value="NZ_QAZN01000014.1"/>
</dbReference>
<evidence type="ECO:0000313" key="1">
    <source>
        <dbReference type="EMBL" id="PTV03473.1"/>
    </source>
</evidence>
<evidence type="ECO:0008006" key="3">
    <source>
        <dbReference type="Google" id="ProtNLM"/>
    </source>
</evidence>